<dbReference type="Gene3D" id="3.40.50.720">
    <property type="entry name" value="NAD(P)-binding Rossmann-like Domain"/>
    <property type="match status" value="1"/>
</dbReference>
<dbReference type="CDD" id="cd05233">
    <property type="entry name" value="SDR_c"/>
    <property type="match status" value="1"/>
</dbReference>
<proteinExistence type="inferred from homology"/>
<dbReference type="GO" id="GO:0016491">
    <property type="term" value="F:oxidoreductase activity"/>
    <property type="evidence" value="ECO:0007669"/>
    <property type="project" value="UniProtKB-KW"/>
</dbReference>
<comment type="similarity">
    <text evidence="1">Belongs to the short-chain dehydrogenases/reductases (SDR) family.</text>
</comment>
<dbReference type="NCBIfam" id="NF005559">
    <property type="entry name" value="PRK07231.1"/>
    <property type="match status" value="1"/>
</dbReference>
<dbReference type="PRINTS" id="PR00080">
    <property type="entry name" value="SDRFAMILY"/>
</dbReference>
<organism evidence="3 4">
    <name type="scientific">Zobellia galactanivorans (strain DSM 12802 / CCUG 47099 / CIP 106680 / NCIMB 13871 / Dsij)</name>
    <dbReference type="NCBI Taxonomy" id="63186"/>
    <lineage>
        <taxon>Bacteria</taxon>
        <taxon>Pseudomonadati</taxon>
        <taxon>Bacteroidota</taxon>
        <taxon>Flavobacteriia</taxon>
        <taxon>Flavobacteriales</taxon>
        <taxon>Flavobacteriaceae</taxon>
        <taxon>Zobellia</taxon>
    </lineage>
</organism>
<dbReference type="PRINTS" id="PR00081">
    <property type="entry name" value="GDHRDH"/>
</dbReference>
<dbReference type="InterPro" id="IPR002347">
    <property type="entry name" value="SDR_fam"/>
</dbReference>
<reference evidence="3 4" key="2">
    <citation type="journal article" date="2012" name="Environ. Microbiol.">
        <title>Characterization of the first alginolytic operons in a marine bacterium: from their emergence in marine Flavobacteriia to their independent transfers to marine Proteobacteria and human gut Bacteroides.</title>
        <authorList>
            <person name="Thomas F."/>
            <person name="Barbeyron T."/>
            <person name="Tonon T."/>
            <person name="Genicot S."/>
            <person name="Czjzek M."/>
            <person name="Michel G."/>
        </authorList>
    </citation>
    <scope>NUCLEOTIDE SEQUENCE [LARGE SCALE GENOMIC DNA]</scope>
    <source>
        <strain evidence="4">DSM 12802 / CCUG 47099 / CIP 106680 / NCIMB 13871 / Dsij</strain>
    </source>
</reference>
<dbReference type="Pfam" id="PF13561">
    <property type="entry name" value="adh_short_C2"/>
    <property type="match status" value="1"/>
</dbReference>
<dbReference type="InterPro" id="IPR020904">
    <property type="entry name" value="Sc_DH/Rdtase_CS"/>
</dbReference>
<dbReference type="KEGG" id="zga:ZOBELLIA_4425"/>
<dbReference type="AlphaFoldDB" id="G0L406"/>
<dbReference type="PANTHER" id="PTHR24321:SF8">
    <property type="entry name" value="ESTRADIOL 17-BETA-DEHYDROGENASE 8-RELATED"/>
    <property type="match status" value="1"/>
</dbReference>
<dbReference type="NCBIfam" id="NF009466">
    <property type="entry name" value="PRK12826.1-2"/>
    <property type="match status" value="1"/>
</dbReference>
<protein>
    <submittedName>
        <fullName evidence="3">Short-chain dehydrogenase/reductase</fullName>
        <ecNumber evidence="3">1.-.-.-</ecNumber>
    </submittedName>
</protein>
<dbReference type="SUPFAM" id="SSF51735">
    <property type="entry name" value="NAD(P)-binding Rossmann-fold domains"/>
    <property type="match status" value="1"/>
</dbReference>
<dbReference type="EC" id="1.-.-.-" evidence="3"/>
<keyword evidence="2 3" id="KW-0560">Oxidoreductase</keyword>
<dbReference type="STRING" id="63186.ZOBELLIA_4425"/>
<evidence type="ECO:0000256" key="2">
    <source>
        <dbReference type="ARBA" id="ARBA00023002"/>
    </source>
</evidence>
<accession>G0L406</accession>
<sequence>MNLKINNMKLLESKVAIVTGAGSGIGKAIAKLYAKEGAKVIVNDISKENGQAVVHQIQSENGEAFFIEGDVSKADDIKNLVEKTVDKYGRLDIACNNAGIGGEQNNTGDFSIEGWRKVIDINLNGVFYACKYEIEQMEKNGGGTIVNMASIHGTVAAMLSPAYTASKHAVVGLTKNIGVEYAQKNIRCNAVGPGYIETPLLEGLPPEILEELKAKHPMNRLGKPEEIAELVLFLSSEKSSFITGGYYLIDGGYTAI</sequence>
<dbReference type="FunFam" id="3.40.50.720:FF:000084">
    <property type="entry name" value="Short-chain dehydrogenase reductase"/>
    <property type="match status" value="1"/>
</dbReference>
<dbReference type="PANTHER" id="PTHR24321">
    <property type="entry name" value="DEHYDROGENASES, SHORT CHAIN"/>
    <property type="match status" value="1"/>
</dbReference>
<keyword evidence="4" id="KW-1185">Reference proteome</keyword>
<dbReference type="InterPro" id="IPR036291">
    <property type="entry name" value="NAD(P)-bd_dom_sf"/>
</dbReference>
<name>G0L406_ZOBGA</name>
<dbReference type="EMBL" id="FP476056">
    <property type="protein sequence ID" value="CAZ98560.1"/>
    <property type="molecule type" value="Genomic_DNA"/>
</dbReference>
<dbReference type="Proteomes" id="UP000008898">
    <property type="component" value="Chromosome"/>
</dbReference>
<evidence type="ECO:0000313" key="3">
    <source>
        <dbReference type="EMBL" id="CAZ98560.1"/>
    </source>
</evidence>
<evidence type="ECO:0000256" key="1">
    <source>
        <dbReference type="ARBA" id="ARBA00006484"/>
    </source>
</evidence>
<dbReference type="PATRIC" id="fig|63186.3.peg.4342"/>
<dbReference type="HOGENOM" id="CLU_010194_2_10_10"/>
<gene>
    <name evidence="3" type="ordered locus">zobellia_4425</name>
</gene>
<reference evidence="4" key="1">
    <citation type="submission" date="2009-07" db="EMBL/GenBank/DDBJ databases">
        <title>Complete genome sequence of Zobellia galactanivorans Dsij.</title>
        <authorList>
            <consortium name="Genoscope - CEA"/>
        </authorList>
    </citation>
    <scope>NUCLEOTIDE SEQUENCE [LARGE SCALE GENOMIC DNA]</scope>
    <source>
        <strain evidence="4">DSM 12802 / CCUG 47099 / CIP 106680 / NCIMB 13871 / Dsij</strain>
    </source>
</reference>
<dbReference type="PROSITE" id="PS00061">
    <property type="entry name" value="ADH_SHORT"/>
    <property type="match status" value="1"/>
</dbReference>
<evidence type="ECO:0000313" key="4">
    <source>
        <dbReference type="Proteomes" id="UP000008898"/>
    </source>
</evidence>